<dbReference type="EMBL" id="CP002850">
    <property type="protein sequence ID" value="AEH62964.1"/>
    <property type="molecule type" value="Genomic_DNA"/>
</dbReference>
<organism evidence="12 13">
    <name type="scientific">Zymomonas mobilis subsp. mobilis (strain ATCC 10988 / DSM 424 / LMG 404 / NCIMB 8938 / NRRL B-806 / ZM1)</name>
    <dbReference type="NCBI Taxonomy" id="555217"/>
    <lineage>
        <taxon>Bacteria</taxon>
        <taxon>Pseudomonadati</taxon>
        <taxon>Pseudomonadota</taxon>
        <taxon>Alphaproteobacteria</taxon>
        <taxon>Sphingomonadales</taxon>
        <taxon>Zymomonadaceae</taxon>
        <taxon>Zymomonas</taxon>
    </lineage>
</organism>
<dbReference type="InterPro" id="IPR010930">
    <property type="entry name" value="Flg_bb/hook_C_dom"/>
</dbReference>
<name>A0A0H3G2P2_ZYMMA</name>
<accession>A0A0H3G2P2</accession>
<dbReference type="InterPro" id="IPR053967">
    <property type="entry name" value="LlgE_F_G-like_D1"/>
</dbReference>
<evidence type="ECO:0000259" key="11">
    <source>
        <dbReference type="Pfam" id="PF22692"/>
    </source>
</evidence>
<dbReference type="GeneID" id="79904206"/>
<evidence type="ECO:0000256" key="3">
    <source>
        <dbReference type="ARBA" id="ARBA00017948"/>
    </source>
</evidence>
<dbReference type="PANTHER" id="PTHR30435:SF19">
    <property type="entry name" value="FLAGELLAR BASAL-BODY ROD PROTEIN FLGG"/>
    <property type="match status" value="1"/>
</dbReference>
<evidence type="ECO:0000256" key="4">
    <source>
        <dbReference type="ARBA" id="ARBA00023143"/>
    </source>
</evidence>
<evidence type="ECO:0000313" key="12">
    <source>
        <dbReference type="EMBL" id="AEH62964.1"/>
    </source>
</evidence>
<evidence type="ECO:0000313" key="13">
    <source>
        <dbReference type="Proteomes" id="UP000001494"/>
    </source>
</evidence>
<keyword evidence="12" id="KW-0969">Cilium</keyword>
<feature type="domain" description="Flagellar basal body rod protein N-terminal" evidence="9">
    <location>
        <begin position="6"/>
        <end position="36"/>
    </location>
</feature>
<dbReference type="SUPFAM" id="SSF117143">
    <property type="entry name" value="Flagellar hook protein flgE"/>
    <property type="match status" value="1"/>
</dbReference>
<dbReference type="PROSITE" id="PS00588">
    <property type="entry name" value="FLAGELLA_BB_ROD"/>
    <property type="match status" value="1"/>
</dbReference>
<feature type="domain" description="Flagellar hook protein FlgE/F/G-like D1" evidence="11">
    <location>
        <begin position="97"/>
        <end position="160"/>
    </location>
</feature>
<keyword evidence="12" id="KW-0282">Flagellum</keyword>
<dbReference type="InterPro" id="IPR037925">
    <property type="entry name" value="FlgE/F/G-like"/>
</dbReference>
<dbReference type="InterPro" id="IPR020013">
    <property type="entry name" value="Flagellar_FlgE/F/G"/>
</dbReference>
<dbReference type="NCBIfam" id="TIGR02488">
    <property type="entry name" value="flgG_G_neg"/>
    <property type="match status" value="1"/>
</dbReference>
<evidence type="ECO:0000259" key="9">
    <source>
        <dbReference type="Pfam" id="PF00460"/>
    </source>
</evidence>
<evidence type="ECO:0000256" key="8">
    <source>
        <dbReference type="RuleBase" id="RU362116"/>
    </source>
</evidence>
<keyword evidence="4 8" id="KW-0975">Bacterial flagellum</keyword>
<evidence type="ECO:0000256" key="1">
    <source>
        <dbReference type="ARBA" id="ARBA00004117"/>
    </source>
</evidence>
<dbReference type="Pfam" id="PF06429">
    <property type="entry name" value="Flg_bbr_C"/>
    <property type="match status" value="1"/>
</dbReference>
<comment type="subcellular location">
    <subcellularLocation>
        <location evidence="1 8">Bacterial flagellum basal body</location>
    </subcellularLocation>
</comment>
<dbReference type="NCBIfam" id="TIGR03506">
    <property type="entry name" value="FlgEFG_subfam"/>
    <property type="match status" value="2"/>
</dbReference>
<feature type="domain" description="Flagellar basal-body/hook protein C-terminal" evidence="10">
    <location>
        <begin position="217"/>
        <end position="260"/>
    </location>
</feature>
<dbReference type="InterPro" id="IPR019776">
    <property type="entry name" value="Flagellar_basal_body_rod_CS"/>
</dbReference>
<reference evidence="12 13" key="1">
    <citation type="journal article" date="2011" name="J. Bacteriol.">
        <title>Genome sequence of the ethanol-producing Zymomonas mobilis subsp. mobilis lectotype strain ATCC 10988.</title>
        <authorList>
            <person name="Pappas K.M."/>
            <person name="Kouvelis V.N."/>
            <person name="Saunders E."/>
            <person name="Brettin T.S."/>
            <person name="Bruce D."/>
            <person name="Detter C."/>
            <person name="Balakireva M."/>
            <person name="Han C.S."/>
            <person name="Savvakis G."/>
            <person name="Kyrpides N.C."/>
            <person name="Typas M.A."/>
        </authorList>
    </citation>
    <scope>NUCLEOTIDE SEQUENCE [LARGE SCALE GENOMIC DNA]</scope>
    <source>
        <strain evidence="13">ATCC 10988 / DSM 424 / CCUG 17860 / LMG 404 / NCIMB 8938 / NRRL B-806 / ZM1</strain>
    </source>
</reference>
<dbReference type="Pfam" id="PF22692">
    <property type="entry name" value="LlgE_F_G_D1"/>
    <property type="match status" value="1"/>
</dbReference>
<evidence type="ECO:0000259" key="10">
    <source>
        <dbReference type="Pfam" id="PF06429"/>
    </source>
</evidence>
<dbReference type="AlphaFoldDB" id="A0A0H3G2P2"/>
<dbReference type="RefSeq" id="WP_011240510.1">
    <property type="nucleotide sequence ID" value="NC_017262.1"/>
</dbReference>
<dbReference type="eggNOG" id="COG4786">
    <property type="taxonomic scope" value="Bacteria"/>
</dbReference>
<sequence>MPTTPLQVARTGLDAQNTRMRIIANNLANVNTTAFKRDRAAFETLAYQAERQPGAQSTNSYYYATGLTLGSGVQTIATERQETQGSFVNTGNSLDLAVSGVGYFQIQLPDGTIGYTRAGNFQLSQDGQIVTDDGKPLIPNINIPQNAEQITIGEDGTVSVQLQGQTQSNQVGQIQTVRFINPAGLQATGQNLYIETQSSGQPQIGLPQQDGMGYILQGELEQSNVNIVQELVDMIETQRAYEVNSKMVKASDEMLQYINQQIS</sequence>
<dbReference type="KEGG" id="zmm:Zmob_1133"/>
<dbReference type="OrthoDB" id="9804559at2"/>
<dbReference type="InterPro" id="IPR001444">
    <property type="entry name" value="Flag_bb_rod_N"/>
</dbReference>
<evidence type="ECO:0000256" key="7">
    <source>
        <dbReference type="NCBIfam" id="TIGR02488"/>
    </source>
</evidence>
<evidence type="ECO:0000256" key="6">
    <source>
        <dbReference type="ARBA" id="ARBA00032912"/>
    </source>
</evidence>
<comment type="subunit">
    <text evidence="5 8">The basal body constitutes a major portion of the flagellar organelle and consists of four rings (L,P,S, and M) mounted on a central rod. The rod consists of about 26 subunits of FlgG in the distal portion, and FlgB, FlgC and FlgF are thought to build up the proximal portion of the rod with about 6 subunits each.</text>
</comment>
<keyword evidence="12" id="KW-0966">Cell projection</keyword>
<comment type="similarity">
    <text evidence="2 8">Belongs to the flagella basal body rod proteins family.</text>
</comment>
<gene>
    <name evidence="12" type="ordered locus">Zmob_1133</name>
</gene>
<dbReference type="PANTHER" id="PTHR30435">
    <property type="entry name" value="FLAGELLAR PROTEIN"/>
    <property type="match status" value="1"/>
</dbReference>
<dbReference type="HOGENOM" id="CLU_013687_0_1_5"/>
<evidence type="ECO:0000256" key="2">
    <source>
        <dbReference type="ARBA" id="ARBA00009677"/>
    </source>
</evidence>
<evidence type="ECO:0000256" key="5">
    <source>
        <dbReference type="ARBA" id="ARBA00025933"/>
    </source>
</evidence>
<dbReference type="GO" id="GO:0071978">
    <property type="term" value="P:bacterial-type flagellum-dependent swarming motility"/>
    <property type="evidence" value="ECO:0007669"/>
    <property type="project" value="TreeGrafter"/>
</dbReference>
<proteinExistence type="inferred from homology"/>
<dbReference type="Proteomes" id="UP000001494">
    <property type="component" value="Chromosome"/>
</dbReference>
<dbReference type="GO" id="GO:0009426">
    <property type="term" value="C:bacterial-type flagellum basal body, distal rod"/>
    <property type="evidence" value="ECO:0007669"/>
    <property type="project" value="UniProtKB-UniRule"/>
</dbReference>
<dbReference type="InterPro" id="IPR012834">
    <property type="entry name" value="FlgG_G_neg"/>
</dbReference>
<protein>
    <recommendedName>
        <fullName evidence="3 7">Flagellar basal-body rod protein FlgG</fullName>
    </recommendedName>
    <alternativeName>
        <fullName evidence="6 8">Distal rod protein</fullName>
    </alternativeName>
</protein>
<dbReference type="Pfam" id="PF00460">
    <property type="entry name" value="Flg_bb_rod"/>
    <property type="match status" value="1"/>
</dbReference>